<dbReference type="GO" id="GO:0035999">
    <property type="term" value="P:tetrahydrofolate interconversion"/>
    <property type="evidence" value="ECO:0007669"/>
    <property type="project" value="TreeGrafter"/>
</dbReference>
<evidence type="ECO:0000256" key="3">
    <source>
        <dbReference type="ARBA" id="ARBA00022840"/>
    </source>
</evidence>
<dbReference type="RefSeq" id="WP_093963376.1">
    <property type="nucleotide sequence ID" value="NZ_FXYG01000002.1"/>
</dbReference>
<evidence type="ECO:0000256" key="2">
    <source>
        <dbReference type="ARBA" id="ARBA00022741"/>
    </source>
</evidence>
<dbReference type="Pfam" id="PF01812">
    <property type="entry name" value="5-FTHF_cyc-lig"/>
    <property type="match status" value="1"/>
</dbReference>
<keyword evidence="5" id="KW-0436">Ligase</keyword>
<evidence type="ECO:0000313" key="6">
    <source>
        <dbReference type="Proteomes" id="UP000202485"/>
    </source>
</evidence>
<dbReference type="InterPro" id="IPR002698">
    <property type="entry name" value="FTHF_cligase"/>
</dbReference>
<keyword evidence="2 4" id="KW-0547">Nucleotide-binding</keyword>
<dbReference type="Gene3D" id="3.40.50.10420">
    <property type="entry name" value="NagB/RpiA/CoA transferase-like"/>
    <property type="match status" value="1"/>
</dbReference>
<dbReference type="PANTHER" id="PTHR23407:SF1">
    <property type="entry name" value="5-FORMYLTETRAHYDROFOLATE CYCLO-LIGASE"/>
    <property type="match status" value="1"/>
</dbReference>
<dbReference type="OrthoDB" id="9801938at2"/>
<comment type="cofactor">
    <cofactor evidence="4">
        <name>Mg(2+)</name>
        <dbReference type="ChEBI" id="CHEBI:18420"/>
    </cofactor>
</comment>
<accession>A0A238KEF6</accession>
<dbReference type="GO" id="GO:0005524">
    <property type="term" value="F:ATP binding"/>
    <property type="evidence" value="ECO:0007669"/>
    <property type="project" value="UniProtKB-KW"/>
</dbReference>
<comment type="similarity">
    <text evidence="1 4">Belongs to the 5-formyltetrahydrofolate cyclo-ligase family.</text>
</comment>
<dbReference type="AlphaFoldDB" id="A0A238KEF6"/>
<keyword evidence="4" id="KW-0479">Metal-binding</keyword>
<name>A0A238KEF6_9RHOB</name>
<protein>
    <recommendedName>
        <fullName evidence="4">5-formyltetrahydrofolate cyclo-ligase</fullName>
        <ecNumber evidence="4">6.3.3.2</ecNumber>
    </recommendedName>
</protein>
<comment type="catalytic activity">
    <reaction evidence="4">
        <text>(6S)-5-formyl-5,6,7,8-tetrahydrofolate + ATP = (6R)-5,10-methenyltetrahydrofolate + ADP + phosphate</text>
        <dbReference type="Rhea" id="RHEA:10488"/>
        <dbReference type="ChEBI" id="CHEBI:30616"/>
        <dbReference type="ChEBI" id="CHEBI:43474"/>
        <dbReference type="ChEBI" id="CHEBI:57455"/>
        <dbReference type="ChEBI" id="CHEBI:57457"/>
        <dbReference type="ChEBI" id="CHEBI:456216"/>
        <dbReference type="EC" id="6.3.3.2"/>
    </reaction>
</comment>
<dbReference type="GO" id="GO:0046872">
    <property type="term" value="F:metal ion binding"/>
    <property type="evidence" value="ECO:0007669"/>
    <property type="project" value="UniProtKB-KW"/>
</dbReference>
<dbReference type="EC" id="6.3.3.2" evidence="4"/>
<reference evidence="6" key="1">
    <citation type="submission" date="2017-05" db="EMBL/GenBank/DDBJ databases">
        <authorList>
            <person name="Rodrigo-Torres L."/>
            <person name="Arahal R. D."/>
            <person name="Lucena T."/>
        </authorList>
    </citation>
    <scope>NUCLEOTIDE SEQUENCE [LARGE SCALE GENOMIC DNA]</scope>
    <source>
        <strain evidence="6">CECT 8715</strain>
    </source>
</reference>
<organism evidence="5 6">
    <name type="scientific">Ruegeria arenilitoris</name>
    <dbReference type="NCBI Taxonomy" id="1173585"/>
    <lineage>
        <taxon>Bacteria</taxon>
        <taxon>Pseudomonadati</taxon>
        <taxon>Pseudomonadota</taxon>
        <taxon>Alphaproteobacteria</taxon>
        <taxon>Rhodobacterales</taxon>
        <taxon>Roseobacteraceae</taxon>
        <taxon>Ruegeria</taxon>
    </lineage>
</organism>
<dbReference type="InterPro" id="IPR024185">
    <property type="entry name" value="FTHF_cligase-like_sf"/>
</dbReference>
<proteinExistence type="inferred from homology"/>
<dbReference type="InterPro" id="IPR037171">
    <property type="entry name" value="NagB/RpiA_transferase-like"/>
</dbReference>
<dbReference type="NCBIfam" id="TIGR02727">
    <property type="entry name" value="MTHFS_bact"/>
    <property type="match status" value="1"/>
</dbReference>
<gene>
    <name evidence="5" type="ORF">RUA8715_01851</name>
</gene>
<sequence>MSDDNSDRGGSAPCFQHLIVAGVSIDCEAARDVARFRQAERARLLAQRKMPLQEREHATKTLVAGLESVITPEPGLKIAIYWPIRGEPDLRQWMASINKAGATVLLPVVGGKDQPLEFHKWSPGCEMMRGVWNIPVPKNSCADVPDIVIAPLVGVDESLYRLGNGGGYYDRTLASLDPRPHVIGVGFANCVIKTIFPMPWDVPMDEIVLSDGKSLP</sequence>
<dbReference type="GO" id="GO:0009396">
    <property type="term" value="P:folic acid-containing compound biosynthetic process"/>
    <property type="evidence" value="ECO:0007669"/>
    <property type="project" value="TreeGrafter"/>
</dbReference>
<keyword evidence="3 4" id="KW-0067">ATP-binding</keyword>
<dbReference type="GO" id="GO:0030272">
    <property type="term" value="F:5-formyltetrahydrofolate cyclo-ligase activity"/>
    <property type="evidence" value="ECO:0007669"/>
    <property type="project" value="UniProtKB-EC"/>
</dbReference>
<keyword evidence="4" id="KW-0460">Magnesium</keyword>
<dbReference type="PANTHER" id="PTHR23407">
    <property type="entry name" value="ATPASE INHIBITOR/5-FORMYLTETRAHYDROFOLATE CYCLO-LIGASE"/>
    <property type="match status" value="1"/>
</dbReference>
<dbReference type="EMBL" id="FXYG01000002">
    <property type="protein sequence ID" value="SMX40977.1"/>
    <property type="molecule type" value="Genomic_DNA"/>
</dbReference>
<evidence type="ECO:0000256" key="1">
    <source>
        <dbReference type="ARBA" id="ARBA00010638"/>
    </source>
</evidence>
<evidence type="ECO:0000256" key="4">
    <source>
        <dbReference type="RuleBase" id="RU361279"/>
    </source>
</evidence>
<dbReference type="Proteomes" id="UP000202485">
    <property type="component" value="Unassembled WGS sequence"/>
</dbReference>
<keyword evidence="6" id="KW-1185">Reference proteome</keyword>
<evidence type="ECO:0000313" key="5">
    <source>
        <dbReference type="EMBL" id="SMX40977.1"/>
    </source>
</evidence>
<dbReference type="SUPFAM" id="SSF100950">
    <property type="entry name" value="NagB/RpiA/CoA transferase-like"/>
    <property type="match status" value="1"/>
</dbReference>